<dbReference type="EMBL" id="CADCVX010000656">
    <property type="protein sequence ID" value="CAA9540064.1"/>
    <property type="molecule type" value="Genomic_DNA"/>
</dbReference>
<feature type="region of interest" description="Disordered" evidence="1">
    <location>
        <begin position="315"/>
        <end position="348"/>
    </location>
</feature>
<feature type="compositionally biased region" description="Basic and acidic residues" evidence="1">
    <location>
        <begin position="80"/>
        <end position="90"/>
    </location>
</feature>
<feature type="non-terminal residue" evidence="2">
    <location>
        <position position="348"/>
    </location>
</feature>
<feature type="compositionally biased region" description="Basic residues" evidence="1">
    <location>
        <begin position="176"/>
        <end position="191"/>
    </location>
</feature>
<feature type="region of interest" description="Disordered" evidence="1">
    <location>
        <begin position="156"/>
        <end position="191"/>
    </location>
</feature>
<dbReference type="AlphaFoldDB" id="A0A6J4U6Y0"/>
<name>A0A6J4U6Y0_9SPHN</name>
<feature type="compositionally biased region" description="Pro residues" evidence="1">
    <location>
        <begin position="66"/>
        <end position="76"/>
    </location>
</feature>
<feature type="region of interest" description="Disordered" evidence="1">
    <location>
        <begin position="1"/>
        <end position="119"/>
    </location>
</feature>
<feature type="region of interest" description="Disordered" evidence="1">
    <location>
        <begin position="206"/>
        <end position="247"/>
    </location>
</feature>
<proteinExistence type="predicted"/>
<feature type="compositionally biased region" description="Basic residues" evidence="1">
    <location>
        <begin position="325"/>
        <end position="342"/>
    </location>
</feature>
<feature type="compositionally biased region" description="Basic and acidic residues" evidence="1">
    <location>
        <begin position="315"/>
        <end position="324"/>
    </location>
</feature>
<feature type="non-terminal residue" evidence="2">
    <location>
        <position position="1"/>
    </location>
</feature>
<dbReference type="GO" id="GO:0009002">
    <property type="term" value="F:serine-type D-Ala-D-Ala carboxypeptidase activity"/>
    <property type="evidence" value="ECO:0007669"/>
    <property type="project" value="UniProtKB-EC"/>
</dbReference>
<dbReference type="EC" id="3.4.16.4" evidence="2"/>
<evidence type="ECO:0000256" key="1">
    <source>
        <dbReference type="SAM" id="MobiDB-lite"/>
    </source>
</evidence>
<keyword evidence="2" id="KW-0121">Carboxypeptidase</keyword>
<sequence length="348" mass="39794">SQQLLGRDRPRRMEDAVGRRAPPAQQQGSGRSLPARLDDQADGGDGVAGERRRPGRDDPLRRRLPPGQPHLPLPRPPRQRQHDARDRQELQHLLLRHGPAHRLRRDLRGRQDHGARRQVRASGGVPILRHGAVVRVETAQVQAGLDAVGYAQRVDRPGLPHRQSAPARRDECPHRVGPRGRTAPRHGRRAAARLDRHAVRIFRDRAQRDERGRQRRRHRWPVQAAARRRADGRQDGHRAGAPNHGRAARAIGRVEVSRPRAFRLLRARRQAALRRVRRDRSRHGRLPRRRACRARRAHLPFRQEQGDGDAARVREGLGRHDPRTHGRAGRRLAARARQRRRAQAGGRM</sequence>
<feature type="compositionally biased region" description="Basic and acidic residues" evidence="1">
    <location>
        <begin position="1"/>
        <end position="18"/>
    </location>
</feature>
<feature type="compositionally biased region" description="Basic and acidic residues" evidence="1">
    <location>
        <begin position="48"/>
        <end position="61"/>
    </location>
</feature>
<accession>A0A6J4U6Y0</accession>
<gene>
    <name evidence="2" type="ORF">AVDCRST_MAG91-3772</name>
</gene>
<evidence type="ECO:0000313" key="2">
    <source>
        <dbReference type="EMBL" id="CAA9540064.1"/>
    </source>
</evidence>
<feature type="compositionally biased region" description="Basic and acidic residues" evidence="1">
    <location>
        <begin position="228"/>
        <end position="238"/>
    </location>
</feature>
<organism evidence="2">
    <name type="scientific">uncultured Sphingomonadaceae bacterium</name>
    <dbReference type="NCBI Taxonomy" id="169976"/>
    <lineage>
        <taxon>Bacteria</taxon>
        <taxon>Pseudomonadati</taxon>
        <taxon>Pseudomonadota</taxon>
        <taxon>Alphaproteobacteria</taxon>
        <taxon>Sphingomonadales</taxon>
        <taxon>Sphingomonadaceae</taxon>
        <taxon>environmental samples</taxon>
    </lineage>
</organism>
<protein>
    <submittedName>
        <fullName evidence="2">Peptidoglycan D,D-transpeptidase MrdA</fullName>
        <ecNumber evidence="2">3.4.16.4</ecNumber>
    </submittedName>
</protein>
<keyword evidence="2" id="KW-0645">Protease</keyword>
<feature type="compositionally biased region" description="Basic and acidic residues" evidence="1">
    <location>
        <begin position="106"/>
        <end position="115"/>
    </location>
</feature>
<reference evidence="2" key="1">
    <citation type="submission" date="2020-02" db="EMBL/GenBank/DDBJ databases">
        <authorList>
            <person name="Meier V. D."/>
        </authorList>
    </citation>
    <scope>NUCLEOTIDE SEQUENCE</scope>
    <source>
        <strain evidence="2">AVDCRST_MAG91</strain>
    </source>
</reference>
<feature type="compositionally biased region" description="Basic residues" evidence="1">
    <location>
        <begin position="94"/>
        <end position="105"/>
    </location>
</feature>
<keyword evidence="2" id="KW-0378">Hydrolase</keyword>